<dbReference type="Pfam" id="PF05495">
    <property type="entry name" value="zf-CHY"/>
    <property type="match status" value="1"/>
</dbReference>
<dbReference type="eggNOG" id="COG4357">
    <property type="taxonomic scope" value="Bacteria"/>
</dbReference>
<dbReference type="OrthoDB" id="882119at2"/>
<gene>
    <name evidence="1" type="ordered locus">CMS3094</name>
</gene>
<dbReference type="GeneID" id="29472257"/>
<dbReference type="RefSeq" id="WP_012300301.1">
    <property type="nucleotide sequence ID" value="NC_010407.1"/>
</dbReference>
<dbReference type="SUPFAM" id="SSF161219">
    <property type="entry name" value="CHY zinc finger-like"/>
    <property type="match status" value="1"/>
</dbReference>
<dbReference type="GO" id="GO:0045041">
    <property type="term" value="P:protein import into mitochondrial intermembrane space"/>
    <property type="evidence" value="ECO:0007669"/>
    <property type="project" value="TreeGrafter"/>
</dbReference>
<reference evidence="1 2" key="1">
    <citation type="journal article" date="2008" name="J. Bacteriol.">
        <title>Genome of the actinomycete plant pathogen Clavibacter michiganensis subsp. sepedonicus suggests recent niche adaptation.</title>
        <authorList>
            <person name="Bentley S.D."/>
            <person name="Corton C."/>
            <person name="Brown S.E."/>
            <person name="Barron A."/>
            <person name="Clark L."/>
            <person name="Doggett J."/>
            <person name="Harris B."/>
            <person name="Ormond D."/>
            <person name="Quail M.A."/>
            <person name="May G."/>
            <person name="Francis D."/>
            <person name="Knudson D."/>
            <person name="Parkhill J."/>
            <person name="Ishimaru C.A."/>
        </authorList>
    </citation>
    <scope>NUCLEOTIDE SEQUENCE [LARGE SCALE GENOMIC DNA]</scope>
    <source>
        <strain evidence="2">ATCC 33113 / DSM 20744 / JCM 9667 / LMG 2889 / ICMP 2535 / C-1</strain>
    </source>
</reference>
<dbReference type="GO" id="GO:0008270">
    <property type="term" value="F:zinc ion binding"/>
    <property type="evidence" value="ECO:0007669"/>
    <property type="project" value="InterPro"/>
</dbReference>
<dbReference type="Proteomes" id="UP000001318">
    <property type="component" value="Chromosome"/>
</dbReference>
<protein>
    <submittedName>
        <fullName evidence="1">Uncharacterized protein</fullName>
    </submittedName>
</protein>
<name>B0RDN3_CLASE</name>
<dbReference type="HOGENOM" id="CLU_143932_0_1_11"/>
<organism evidence="1 2">
    <name type="scientific">Clavibacter sepedonicus</name>
    <name type="common">Clavibacter michiganensis subsp. sepedonicus</name>
    <dbReference type="NCBI Taxonomy" id="31964"/>
    <lineage>
        <taxon>Bacteria</taxon>
        <taxon>Bacillati</taxon>
        <taxon>Actinomycetota</taxon>
        <taxon>Actinomycetes</taxon>
        <taxon>Micrococcales</taxon>
        <taxon>Microbacteriaceae</taxon>
        <taxon>Clavibacter</taxon>
    </lineage>
</organism>
<keyword evidence="2" id="KW-1185">Reference proteome</keyword>
<dbReference type="PANTHER" id="PTHR28082:SF1">
    <property type="entry name" value="HELPER OF TIM PROTEIN 13"/>
    <property type="match status" value="1"/>
</dbReference>
<dbReference type="InterPro" id="IPR037274">
    <property type="entry name" value="Znf_CHY_sf"/>
</dbReference>
<dbReference type="InterPro" id="IPR052604">
    <property type="entry name" value="Mito_Tim_assembly_helper"/>
</dbReference>
<accession>B0RDN3</accession>
<evidence type="ECO:0000313" key="2">
    <source>
        <dbReference type="Proteomes" id="UP000001318"/>
    </source>
</evidence>
<dbReference type="EMBL" id="AM849034">
    <property type="protein sequence ID" value="CAQ03162.1"/>
    <property type="molecule type" value="Genomic_DNA"/>
</dbReference>
<sequence>MTSLAGHTAAADTAPVSDPAIDAVPASAADAPACGETIAVRGPAIDAETRCIHYGSPLDVVALRAPCCDAWYPCHLCHAAVADHPLAVIPRTEHHLPAALCGVCRATMSVPEYLAADSCPNCGAEFNPGCAAHAHLYFAP</sequence>
<proteinExistence type="predicted"/>
<dbReference type="PANTHER" id="PTHR28082">
    <property type="entry name" value="ZINC FINGER PROTEIN"/>
    <property type="match status" value="1"/>
</dbReference>
<dbReference type="KEGG" id="cms:CMS3094"/>
<evidence type="ECO:0000313" key="1">
    <source>
        <dbReference type="EMBL" id="CAQ03162.1"/>
    </source>
</evidence>
<dbReference type="AlphaFoldDB" id="B0RDN3"/>
<dbReference type="InterPro" id="IPR008913">
    <property type="entry name" value="Znf_CHY"/>
</dbReference>
<dbReference type="STRING" id="31964.CMS3094"/>
<dbReference type="PROSITE" id="PS51266">
    <property type="entry name" value="ZF_CHY"/>
    <property type="match status" value="1"/>
</dbReference>